<comment type="caution">
    <text evidence="6">The sequence shown here is derived from an EMBL/GenBank/DDBJ whole genome shotgun (WGS) entry which is preliminary data.</text>
</comment>
<protein>
    <submittedName>
        <fullName evidence="6">Chromosome segregation protein</fullName>
    </submittedName>
</protein>
<keyword evidence="7" id="KW-1185">Reference proteome</keyword>
<evidence type="ECO:0000256" key="2">
    <source>
        <dbReference type="ARBA" id="ARBA00049666"/>
    </source>
</evidence>
<feature type="compositionally biased region" description="Acidic residues" evidence="4">
    <location>
        <begin position="194"/>
        <end position="213"/>
    </location>
</feature>
<dbReference type="Proteomes" id="UP000011680">
    <property type="component" value="Unassembled WGS sequence"/>
</dbReference>
<proteinExistence type="inferred from homology"/>
<dbReference type="AlphaFoldDB" id="M0N272"/>
<evidence type="ECO:0000256" key="4">
    <source>
        <dbReference type="SAM" id="MobiDB-lite"/>
    </source>
</evidence>
<dbReference type="STRING" id="1227457.C451_16108"/>
<feature type="region of interest" description="Disordered" evidence="4">
    <location>
        <begin position="188"/>
        <end position="213"/>
    </location>
</feature>
<reference evidence="6 7" key="1">
    <citation type="journal article" date="2014" name="PLoS Genet.">
        <title>Phylogenetically driven sequencing of extremely halophilic archaea reveals strategies for static and dynamic osmo-response.</title>
        <authorList>
            <person name="Becker E.A."/>
            <person name="Seitzer P.M."/>
            <person name="Tritt A."/>
            <person name="Larsen D."/>
            <person name="Krusor M."/>
            <person name="Yao A.I."/>
            <person name="Wu D."/>
            <person name="Madern D."/>
            <person name="Eisen J.A."/>
            <person name="Darling A.E."/>
            <person name="Facciotti M.T."/>
        </authorList>
    </citation>
    <scope>NUCLEOTIDE SEQUENCE [LARGE SCALE GENOMIC DNA]</scope>
    <source>
        <strain evidence="6 7">JCM 13552</strain>
    </source>
</reference>
<evidence type="ECO:0000256" key="1">
    <source>
        <dbReference type="ARBA" id="ARBA00023054"/>
    </source>
</evidence>
<dbReference type="RefSeq" id="WP_007742051.1">
    <property type="nucleotide sequence ID" value="NZ_AOMF01000166.1"/>
</dbReference>
<evidence type="ECO:0000313" key="6">
    <source>
        <dbReference type="EMBL" id="EMA51234.1"/>
    </source>
</evidence>
<feature type="domain" description="Rad50/SbcC-type AAA" evidence="5">
    <location>
        <begin position="13"/>
        <end position="227"/>
    </location>
</feature>
<dbReference type="GO" id="GO:0016887">
    <property type="term" value="F:ATP hydrolysis activity"/>
    <property type="evidence" value="ECO:0007669"/>
    <property type="project" value="InterPro"/>
</dbReference>
<dbReference type="NCBIfam" id="NF045487">
    <property type="entry name" value="ASRP"/>
    <property type="match status" value="1"/>
</dbReference>
<comment type="similarity">
    <text evidence="2">Belongs to the Sph1/Sph2 family.</text>
</comment>
<accession>M0N272</accession>
<dbReference type="PANTHER" id="PTHR32114:SF2">
    <property type="entry name" value="ABC TRANSPORTER ABCH.3"/>
    <property type="match status" value="1"/>
</dbReference>
<organism evidence="6 7">
    <name type="scientific">Halococcus thailandensis JCM 13552</name>
    <dbReference type="NCBI Taxonomy" id="1227457"/>
    <lineage>
        <taxon>Archaea</taxon>
        <taxon>Methanobacteriati</taxon>
        <taxon>Methanobacteriota</taxon>
        <taxon>Stenosarchaea group</taxon>
        <taxon>Halobacteria</taxon>
        <taxon>Halobacteriales</taxon>
        <taxon>Halococcaceae</taxon>
        <taxon>Halococcus</taxon>
    </lineage>
</organism>
<feature type="region of interest" description="Disordered" evidence="4">
    <location>
        <begin position="301"/>
        <end position="323"/>
    </location>
</feature>
<dbReference type="InterPro" id="IPR038729">
    <property type="entry name" value="Rad50/SbcC_AAA"/>
</dbReference>
<dbReference type="InterPro" id="IPR027417">
    <property type="entry name" value="P-loop_NTPase"/>
</dbReference>
<dbReference type="EMBL" id="AOMF01000166">
    <property type="protein sequence ID" value="EMA51234.1"/>
    <property type="molecule type" value="Genomic_DNA"/>
</dbReference>
<dbReference type="Gene3D" id="1.10.287.1490">
    <property type="match status" value="1"/>
</dbReference>
<dbReference type="Gene3D" id="3.40.50.300">
    <property type="entry name" value="P-loop containing nucleotide triphosphate hydrolases"/>
    <property type="match status" value="1"/>
</dbReference>
<sequence>MSAEELAERDIHIHVENVGGIDRTDVETVAGVTVLTGRNATNRTSLLQAVMAGLGSDSVSLKGDADEGAVELSIGDDTYTRTLTRENGVVATDGEPYLDDPTVADLFAFLLESNEARRAVARSDDLRDLIMRPIDTDVIRTEISELEDRRRELDDQLDELDTLQDDLPDLEAKRRRLDEQIAEKRDALEAKEAELDDADRDVDETREEKAELEDTLDELRRTRSKLEDVRYDIDTHEESVDALHDERAELEADYDELPDAPAGERSELDAEIERLRERESSLESELSELQSIVQFNEDMLDGDDVGRLDSLNEGSPGGDDSVTDQLVADETVTCWTCGSDVDADQIEATLDRLRSLRQETLSDVNDVREELDELVADRNALDEKQQQRDRLERRLDRIEGELDDHETTLEDLAAERDALTDEIETLETEVEQLENEEYTELLDLHKEANQLEFELGRLEGDREEVVVEIADIEERLDERDRLEEQRADVQEELEELRTRIERIETEAVEGFNDHMATVLDLLDYENIERIWIERVEQTVREGRRKVDKSVFELHVVRTTQSGTAYEDTIDHLSESEREVTGLVFALAGYLVHDLHETVPVMLLDSLEAVDSDRIARLVDYFAEYPEYLVVALLPDDAAALDDDYERVTEI</sequence>
<dbReference type="PANTHER" id="PTHR32114">
    <property type="entry name" value="ABC TRANSPORTER ABCH.3"/>
    <property type="match status" value="1"/>
</dbReference>
<name>M0N272_9EURY</name>
<keyword evidence="1 3" id="KW-0175">Coiled coil</keyword>
<evidence type="ECO:0000313" key="7">
    <source>
        <dbReference type="Proteomes" id="UP000011680"/>
    </source>
</evidence>
<dbReference type="GO" id="GO:0006302">
    <property type="term" value="P:double-strand break repair"/>
    <property type="evidence" value="ECO:0007669"/>
    <property type="project" value="InterPro"/>
</dbReference>
<evidence type="ECO:0000256" key="3">
    <source>
        <dbReference type="SAM" id="Coils"/>
    </source>
</evidence>
<dbReference type="eggNOG" id="arCOG00373">
    <property type="taxonomic scope" value="Archaea"/>
</dbReference>
<gene>
    <name evidence="6" type="ORF">C451_16108</name>
</gene>
<dbReference type="OrthoDB" id="241568at2157"/>
<dbReference type="Pfam" id="PF13476">
    <property type="entry name" value="AAA_23"/>
    <property type="match status" value="1"/>
</dbReference>
<dbReference type="PATRIC" id="fig|1227457.3.peg.3133"/>
<evidence type="ECO:0000259" key="5">
    <source>
        <dbReference type="Pfam" id="PF13476"/>
    </source>
</evidence>
<feature type="coiled-coil region" evidence="3">
    <location>
        <begin position="350"/>
        <end position="513"/>
    </location>
</feature>